<dbReference type="SUPFAM" id="SSF56300">
    <property type="entry name" value="Metallo-dependent phosphatases"/>
    <property type="match status" value="1"/>
</dbReference>
<accession>A0A1H2UFU3</accession>
<keyword evidence="2" id="KW-0479">Metal-binding</keyword>
<dbReference type="EMBL" id="FNNJ01000001">
    <property type="protein sequence ID" value="SDW54429.1"/>
    <property type="molecule type" value="Genomic_DNA"/>
</dbReference>
<keyword evidence="5" id="KW-1185">Reference proteome</keyword>
<organism evidence="4 5">
    <name type="scientific">Lutibacter oricola</name>
    <dbReference type="NCBI Taxonomy" id="762486"/>
    <lineage>
        <taxon>Bacteria</taxon>
        <taxon>Pseudomonadati</taxon>
        <taxon>Bacteroidota</taxon>
        <taxon>Flavobacteriia</taxon>
        <taxon>Flavobacteriales</taxon>
        <taxon>Flavobacteriaceae</taxon>
        <taxon>Lutibacter</taxon>
    </lineage>
</organism>
<dbReference type="Gene3D" id="3.60.21.10">
    <property type="match status" value="1"/>
</dbReference>
<name>A0A1H2UFU3_9FLAO</name>
<reference evidence="4 5" key="1">
    <citation type="submission" date="2016-10" db="EMBL/GenBank/DDBJ databases">
        <authorList>
            <person name="de Groot N.N."/>
        </authorList>
    </citation>
    <scope>NUCLEOTIDE SEQUENCE [LARGE SCALE GENOMIC DNA]</scope>
    <source>
        <strain evidence="4 5">DSM 24956</strain>
    </source>
</reference>
<dbReference type="GO" id="GO:0046872">
    <property type="term" value="F:metal ion binding"/>
    <property type="evidence" value="ECO:0007669"/>
    <property type="project" value="UniProtKB-KW"/>
</dbReference>
<dbReference type="Proteomes" id="UP000199595">
    <property type="component" value="Unassembled WGS sequence"/>
</dbReference>
<dbReference type="Pfam" id="PF12850">
    <property type="entry name" value="Metallophos_2"/>
    <property type="match status" value="1"/>
</dbReference>
<dbReference type="EC" id="3.1.4.-" evidence="2"/>
<evidence type="ECO:0000313" key="4">
    <source>
        <dbReference type="EMBL" id="SDW54429.1"/>
    </source>
</evidence>
<dbReference type="AlphaFoldDB" id="A0A1H2UFU3"/>
<comment type="cofactor">
    <cofactor evidence="2">
        <name>a divalent metal cation</name>
        <dbReference type="ChEBI" id="CHEBI:60240"/>
    </cofactor>
</comment>
<evidence type="ECO:0000256" key="2">
    <source>
        <dbReference type="RuleBase" id="RU362039"/>
    </source>
</evidence>
<gene>
    <name evidence="4" type="ORF">SAMN05444411_101949</name>
</gene>
<dbReference type="InterPro" id="IPR024654">
    <property type="entry name" value="Calcineurin-like_PHP_lpxH"/>
</dbReference>
<proteinExistence type="inferred from homology"/>
<dbReference type="InterPro" id="IPR029052">
    <property type="entry name" value="Metallo-depent_PP-like"/>
</dbReference>
<dbReference type="GO" id="GO:0016787">
    <property type="term" value="F:hydrolase activity"/>
    <property type="evidence" value="ECO:0007669"/>
    <property type="project" value="UniProtKB-UniRule"/>
</dbReference>
<dbReference type="InterPro" id="IPR000979">
    <property type="entry name" value="Phosphodiesterase_MJ0936/Vps29"/>
</dbReference>
<dbReference type="STRING" id="762486.SAMN05444411_101949"/>
<feature type="domain" description="Calcineurin-like phosphoesterase" evidence="3">
    <location>
        <begin position="24"/>
        <end position="171"/>
    </location>
</feature>
<evidence type="ECO:0000256" key="1">
    <source>
        <dbReference type="ARBA" id="ARBA00008950"/>
    </source>
</evidence>
<evidence type="ECO:0000259" key="3">
    <source>
        <dbReference type="Pfam" id="PF12850"/>
    </source>
</evidence>
<dbReference type="NCBIfam" id="TIGR00040">
    <property type="entry name" value="yfcE"/>
    <property type="match status" value="1"/>
</dbReference>
<protein>
    <recommendedName>
        <fullName evidence="2">Phosphoesterase</fullName>
        <ecNumber evidence="2">3.1.4.-</ecNumber>
    </recommendedName>
</protein>
<evidence type="ECO:0000313" key="5">
    <source>
        <dbReference type="Proteomes" id="UP000199595"/>
    </source>
</evidence>
<sequence>MKCYFCTRKYNAYLLVDFLYTMKKILLLSDTHNYIDNQILKFVKQADEVWHAGDIGVIDVTDTLKKLKPVRAVYGNIDNSVIRSEFPLDQKFKIEEVSVWMTHIGGYPNRYDGRIKNEIAQNPPKIFISGHSHILKVMFDKKLNLLHLNPGAAGKHGFHKVRTMLRFEINKDKIENLEVIELEKR</sequence>
<comment type="similarity">
    <text evidence="1 2">Belongs to the metallophosphoesterase superfamily. YfcE family.</text>
</comment>